<gene>
    <name evidence="1" type="ORF">DXN05_04550</name>
</gene>
<reference evidence="1 2" key="1">
    <citation type="submission" date="2018-08" db="EMBL/GenBank/DDBJ databases">
        <title>Chitinophagaceae sp. K23C18032701, a novel bacterium isolated from forest soil.</title>
        <authorList>
            <person name="Wang C."/>
        </authorList>
    </citation>
    <scope>NUCLEOTIDE SEQUENCE [LARGE SCALE GENOMIC DNA]</scope>
    <source>
        <strain evidence="1 2">K23C18032701</strain>
    </source>
</reference>
<evidence type="ECO:0000313" key="1">
    <source>
        <dbReference type="EMBL" id="RFM30244.1"/>
    </source>
</evidence>
<sequence length="66" mass="7536">MRNTTKLKQLLLKYDIDLSMNDDGLMTLTLVDKQTAAMQSFEHTAYSTLIAKAYSHMLKQLKKTAL</sequence>
<accession>A0A3E1NR04</accession>
<dbReference type="AlphaFoldDB" id="A0A3E1NR04"/>
<dbReference type="RefSeq" id="WP_116846000.1">
    <property type="nucleotide sequence ID" value="NZ_QTJU01000001.1"/>
</dbReference>
<dbReference type="OrthoDB" id="9935689at2"/>
<comment type="caution">
    <text evidence="1">The sequence shown here is derived from an EMBL/GenBank/DDBJ whole genome shotgun (WGS) entry which is preliminary data.</text>
</comment>
<organism evidence="1 2">
    <name type="scientific">Deminuibacter soli</name>
    <dbReference type="NCBI Taxonomy" id="2291815"/>
    <lineage>
        <taxon>Bacteria</taxon>
        <taxon>Pseudomonadati</taxon>
        <taxon>Bacteroidota</taxon>
        <taxon>Chitinophagia</taxon>
        <taxon>Chitinophagales</taxon>
        <taxon>Chitinophagaceae</taxon>
        <taxon>Deminuibacter</taxon>
    </lineage>
</organism>
<evidence type="ECO:0000313" key="2">
    <source>
        <dbReference type="Proteomes" id="UP000261284"/>
    </source>
</evidence>
<dbReference type="EMBL" id="QTJU01000001">
    <property type="protein sequence ID" value="RFM30244.1"/>
    <property type="molecule type" value="Genomic_DNA"/>
</dbReference>
<dbReference type="Proteomes" id="UP000261284">
    <property type="component" value="Unassembled WGS sequence"/>
</dbReference>
<protein>
    <submittedName>
        <fullName evidence="1">Uncharacterized protein</fullName>
    </submittedName>
</protein>
<name>A0A3E1NR04_9BACT</name>
<proteinExistence type="predicted"/>
<keyword evidence="2" id="KW-1185">Reference proteome</keyword>